<dbReference type="PANTHER" id="PTHR48475:SF1">
    <property type="entry name" value="RNASE H TYPE-1 DOMAIN-CONTAINING PROTEIN"/>
    <property type="match status" value="1"/>
</dbReference>
<reference evidence="2 3" key="1">
    <citation type="submission" date="2020-08" db="EMBL/GenBank/DDBJ databases">
        <title>Novel species isolated from subtropical streams in China.</title>
        <authorList>
            <person name="Lu H."/>
        </authorList>
    </citation>
    <scope>NUCLEOTIDE SEQUENCE [LARGE SCALE GENOMIC DNA]</scope>
    <source>
        <strain evidence="2 3">CY18W</strain>
    </source>
</reference>
<dbReference type="Pfam" id="PF13456">
    <property type="entry name" value="RVT_3"/>
    <property type="match status" value="1"/>
</dbReference>
<evidence type="ECO:0000313" key="3">
    <source>
        <dbReference type="Proteomes" id="UP000650424"/>
    </source>
</evidence>
<dbReference type="PANTHER" id="PTHR48475">
    <property type="entry name" value="RIBONUCLEASE H"/>
    <property type="match status" value="1"/>
</dbReference>
<comment type="caution">
    <text evidence="2">The sequence shown here is derived from an EMBL/GenBank/DDBJ whole genome shotgun (WGS) entry which is preliminary data.</text>
</comment>
<dbReference type="InterPro" id="IPR012337">
    <property type="entry name" value="RNaseH-like_sf"/>
</dbReference>
<evidence type="ECO:0000259" key="1">
    <source>
        <dbReference type="PROSITE" id="PS50879"/>
    </source>
</evidence>
<organism evidence="2 3">
    <name type="scientific">Undibacterium hunanense</name>
    <dbReference type="NCBI Taxonomy" id="2762292"/>
    <lineage>
        <taxon>Bacteria</taxon>
        <taxon>Pseudomonadati</taxon>
        <taxon>Pseudomonadota</taxon>
        <taxon>Betaproteobacteria</taxon>
        <taxon>Burkholderiales</taxon>
        <taxon>Oxalobacteraceae</taxon>
        <taxon>Undibacterium</taxon>
    </lineage>
</organism>
<keyword evidence="3" id="KW-1185">Reference proteome</keyword>
<dbReference type="InterPro" id="IPR002156">
    <property type="entry name" value="RNaseH_domain"/>
</dbReference>
<sequence>MENTPFTYAQLVAIATRAERKLALQQAKREQISALQALEELLQLGATKADVGNIAQLAVLRLQQANEQQVLQTARRAEKAADRKSGRIKTAPNVSEHAWLAWFDGSAVPNPGKCRFACVLQAPDGQVFEYAEHLEYGDSCDAEFSGLILTLKQAHKHAVSQLLIHGDSQVVIDEVNQHKNSSLPRMIEYRQQVQALCQLFETIQIKWIPRHKNSRADALTQHTTS</sequence>
<dbReference type="CDD" id="cd09279">
    <property type="entry name" value="RNase_HI_like"/>
    <property type="match status" value="1"/>
</dbReference>
<dbReference type="InterPro" id="IPR036397">
    <property type="entry name" value="RNaseH_sf"/>
</dbReference>
<gene>
    <name evidence="2" type="ORF">H8L32_01370</name>
</gene>
<protein>
    <submittedName>
        <fullName evidence="2">Ribonuclease HI family protein</fullName>
    </submittedName>
</protein>
<dbReference type="RefSeq" id="WP_186945363.1">
    <property type="nucleotide sequence ID" value="NZ_JACOGF010000001.1"/>
</dbReference>
<dbReference type="Gene3D" id="3.30.420.10">
    <property type="entry name" value="Ribonuclease H-like superfamily/Ribonuclease H"/>
    <property type="match status" value="1"/>
</dbReference>
<evidence type="ECO:0000313" key="2">
    <source>
        <dbReference type="EMBL" id="MBC3916122.1"/>
    </source>
</evidence>
<dbReference type="PROSITE" id="PS50879">
    <property type="entry name" value="RNASE_H_1"/>
    <property type="match status" value="1"/>
</dbReference>
<dbReference type="Proteomes" id="UP000650424">
    <property type="component" value="Unassembled WGS sequence"/>
</dbReference>
<dbReference type="EMBL" id="JACOGF010000001">
    <property type="protein sequence ID" value="MBC3916122.1"/>
    <property type="molecule type" value="Genomic_DNA"/>
</dbReference>
<accession>A0ABR6ZJR4</accession>
<proteinExistence type="predicted"/>
<feature type="domain" description="RNase H type-1" evidence="1">
    <location>
        <begin position="95"/>
        <end position="225"/>
    </location>
</feature>
<dbReference type="SUPFAM" id="SSF53098">
    <property type="entry name" value="Ribonuclease H-like"/>
    <property type="match status" value="1"/>
</dbReference>
<name>A0ABR6ZJR4_9BURK</name>